<protein>
    <submittedName>
        <fullName evidence="2">Uncharacterized protein</fullName>
    </submittedName>
</protein>
<organism evidence="2 3">
    <name type="scientific">Prorocentrum cordatum</name>
    <dbReference type="NCBI Taxonomy" id="2364126"/>
    <lineage>
        <taxon>Eukaryota</taxon>
        <taxon>Sar</taxon>
        <taxon>Alveolata</taxon>
        <taxon>Dinophyceae</taxon>
        <taxon>Prorocentrales</taxon>
        <taxon>Prorocentraceae</taxon>
        <taxon>Prorocentrum</taxon>
    </lineage>
</organism>
<accession>A0ABN9VB55</accession>
<proteinExistence type="predicted"/>
<evidence type="ECO:0000313" key="2">
    <source>
        <dbReference type="EMBL" id="CAK0869194.1"/>
    </source>
</evidence>
<evidence type="ECO:0000313" key="3">
    <source>
        <dbReference type="Proteomes" id="UP001189429"/>
    </source>
</evidence>
<feature type="region of interest" description="Disordered" evidence="1">
    <location>
        <begin position="1"/>
        <end position="40"/>
    </location>
</feature>
<dbReference type="EMBL" id="CAUYUJ010016827">
    <property type="protein sequence ID" value="CAK0869194.1"/>
    <property type="molecule type" value="Genomic_DNA"/>
</dbReference>
<keyword evidence="3" id="KW-1185">Reference proteome</keyword>
<sequence length="136" mass="14614">MTASRHWAPGARDAGQLETHGRAVQTGRDSELARTTAAQRAQDTLSTATYALTSAVQREQGATKRVRGVDQIWTRRGGRVAETDEAPMPGCDMQKSGVARGCAAQWVFCRPAAGLQTRHSVAADSGTREINTTVLY</sequence>
<gene>
    <name evidence="2" type="ORF">PCOR1329_LOCUS55633</name>
</gene>
<name>A0ABN9VB55_9DINO</name>
<dbReference type="Proteomes" id="UP001189429">
    <property type="component" value="Unassembled WGS sequence"/>
</dbReference>
<evidence type="ECO:0000256" key="1">
    <source>
        <dbReference type="SAM" id="MobiDB-lite"/>
    </source>
</evidence>
<reference evidence="2" key="1">
    <citation type="submission" date="2023-10" db="EMBL/GenBank/DDBJ databases">
        <authorList>
            <person name="Chen Y."/>
            <person name="Shah S."/>
            <person name="Dougan E. K."/>
            <person name="Thang M."/>
            <person name="Chan C."/>
        </authorList>
    </citation>
    <scope>NUCLEOTIDE SEQUENCE [LARGE SCALE GENOMIC DNA]</scope>
</reference>
<comment type="caution">
    <text evidence="2">The sequence shown here is derived from an EMBL/GenBank/DDBJ whole genome shotgun (WGS) entry which is preliminary data.</text>
</comment>